<proteinExistence type="inferred from homology"/>
<dbReference type="InterPro" id="IPR027417">
    <property type="entry name" value="P-loop_NTPase"/>
</dbReference>
<feature type="binding site" evidence="6">
    <location>
        <position position="264"/>
    </location>
    <ligand>
        <name>ATP</name>
        <dbReference type="ChEBI" id="CHEBI:30616"/>
    </ligand>
</feature>
<comment type="domain">
    <text evidence="6">Consists of three domains, a large central CORE domain and two small peripheral domains, NMPbind and LID, which undergo movements during catalysis. The LID domain closes over the site of phosphoryl transfer upon ATP binding. Assembling and dissambling the active center during each catalytic cycle provides an effective means to prevent ATP hydrolysis.</text>
</comment>
<reference evidence="8 9" key="1">
    <citation type="submission" date="2021-07" db="EMBL/GenBank/DDBJ databases">
        <title>Genome data of Colletotrichum spaethianum.</title>
        <authorList>
            <person name="Utami Y.D."/>
            <person name="Hiruma K."/>
        </authorList>
    </citation>
    <scope>NUCLEOTIDE SEQUENCE [LARGE SCALE GENOMIC DNA]</scope>
    <source>
        <strain evidence="8 9">MAFF 242679</strain>
    </source>
</reference>
<comment type="function">
    <text evidence="6">Catalyzes the reversible transfer of the terminal phosphate group between ATP and AMP. Plays an important role in cellular energy homeostasis and in adenine nucleotide metabolism. Adenylate kinase activity is critical for regulation of the phosphate utilization and the AMP de novo biosynthesis pathways.</text>
</comment>
<dbReference type="InterPro" id="IPR000850">
    <property type="entry name" value="Adenylat/UMP-CMP_kin"/>
</dbReference>
<evidence type="ECO:0000256" key="2">
    <source>
        <dbReference type="ARBA" id="ARBA00022741"/>
    </source>
</evidence>
<evidence type="ECO:0000256" key="4">
    <source>
        <dbReference type="ARBA" id="ARBA00022840"/>
    </source>
</evidence>
<organism evidence="8 9">
    <name type="scientific">Colletotrichum liriopes</name>
    <dbReference type="NCBI Taxonomy" id="708192"/>
    <lineage>
        <taxon>Eukaryota</taxon>
        <taxon>Fungi</taxon>
        <taxon>Dikarya</taxon>
        <taxon>Ascomycota</taxon>
        <taxon>Pezizomycotina</taxon>
        <taxon>Sordariomycetes</taxon>
        <taxon>Hypocreomycetidae</taxon>
        <taxon>Glomerellales</taxon>
        <taxon>Glomerellaceae</taxon>
        <taxon>Colletotrichum</taxon>
        <taxon>Colletotrichum spaethianum species complex</taxon>
    </lineage>
</organism>
<dbReference type="InterPro" id="IPR028587">
    <property type="entry name" value="AK2"/>
</dbReference>
<evidence type="ECO:0000313" key="9">
    <source>
        <dbReference type="Proteomes" id="UP001055172"/>
    </source>
</evidence>
<dbReference type="Gene3D" id="3.40.50.300">
    <property type="entry name" value="P-loop containing nucleotide triphosphate hydrolases"/>
    <property type="match status" value="1"/>
</dbReference>
<dbReference type="Pfam" id="PF00406">
    <property type="entry name" value="ADK"/>
    <property type="match status" value="2"/>
</dbReference>
<feature type="binding site" evidence="6">
    <location>
        <position position="236"/>
    </location>
    <ligand>
        <name>AMP</name>
        <dbReference type="ChEBI" id="CHEBI:456215"/>
    </ligand>
</feature>
<feature type="binding site" evidence="6">
    <location>
        <position position="192"/>
    </location>
    <ligand>
        <name>ATP</name>
        <dbReference type="ChEBI" id="CHEBI:30616"/>
    </ligand>
</feature>
<feature type="binding site" evidence="6">
    <location>
        <begin position="51"/>
        <end position="56"/>
    </location>
    <ligand>
        <name>ATP</name>
        <dbReference type="ChEBI" id="CHEBI:30616"/>
    </ligand>
</feature>
<evidence type="ECO:0000256" key="6">
    <source>
        <dbReference type="HAMAP-Rule" id="MF_03168"/>
    </source>
</evidence>
<dbReference type="GO" id="GO:0046034">
    <property type="term" value="P:ATP metabolic process"/>
    <property type="evidence" value="ECO:0007669"/>
    <property type="project" value="UniProtKB-UniRule"/>
</dbReference>
<feature type="region of interest" description="NMPbind" evidence="6">
    <location>
        <begin position="71"/>
        <end position="100"/>
    </location>
</feature>
<keyword evidence="1 6" id="KW-0808">Transferase</keyword>
<dbReference type="CDD" id="cd01428">
    <property type="entry name" value="ADK"/>
    <property type="match status" value="1"/>
</dbReference>
<dbReference type="InterPro" id="IPR006259">
    <property type="entry name" value="Adenyl_kin_sub"/>
</dbReference>
<evidence type="ECO:0000259" key="7">
    <source>
        <dbReference type="Pfam" id="PF05191"/>
    </source>
</evidence>
<keyword evidence="5 6" id="KW-0496">Mitochondrion</keyword>
<dbReference type="GO" id="GO:0005758">
    <property type="term" value="C:mitochondrial intermembrane space"/>
    <property type="evidence" value="ECO:0007669"/>
    <property type="project" value="UniProtKB-SubCell"/>
</dbReference>
<dbReference type="GO" id="GO:0005829">
    <property type="term" value="C:cytosol"/>
    <property type="evidence" value="ECO:0007669"/>
    <property type="project" value="UniProtKB-SubCell"/>
</dbReference>
<feature type="binding site" evidence="6">
    <location>
        <position position="225"/>
    </location>
    <ligand>
        <name>AMP</name>
        <dbReference type="ChEBI" id="CHEBI:456215"/>
    </ligand>
</feature>
<feature type="domain" description="Adenylate kinase active site lid" evidence="7">
    <location>
        <begin position="192"/>
        <end position="227"/>
    </location>
</feature>
<dbReference type="HAMAP" id="MF_03168">
    <property type="entry name" value="Adenylate_kinase_AK2"/>
    <property type="match status" value="1"/>
</dbReference>
<dbReference type="Proteomes" id="UP001055172">
    <property type="component" value="Unassembled WGS sequence"/>
</dbReference>
<feature type="binding site" evidence="6">
    <location>
        <position position="77"/>
    </location>
    <ligand>
        <name>AMP</name>
        <dbReference type="ChEBI" id="CHEBI:456215"/>
    </ligand>
</feature>
<comment type="catalytic activity">
    <reaction evidence="6">
        <text>AMP + ATP = 2 ADP</text>
        <dbReference type="Rhea" id="RHEA:12973"/>
        <dbReference type="ChEBI" id="CHEBI:30616"/>
        <dbReference type="ChEBI" id="CHEBI:456215"/>
        <dbReference type="ChEBI" id="CHEBI:456216"/>
        <dbReference type="EC" id="2.7.4.3"/>
    </reaction>
</comment>
<gene>
    <name evidence="6" type="primary">ADK1</name>
    <name evidence="8" type="ORF">ColLi_05135</name>
</gene>
<keyword evidence="4 6" id="KW-0067">ATP-binding</keyword>
<dbReference type="AlphaFoldDB" id="A0AA37GKA4"/>
<dbReference type="InterPro" id="IPR007862">
    <property type="entry name" value="Adenylate_kinase_lid-dom"/>
</dbReference>
<evidence type="ECO:0000256" key="3">
    <source>
        <dbReference type="ARBA" id="ARBA00022777"/>
    </source>
</evidence>
<keyword evidence="2 6" id="KW-0547">Nucleotide-binding</keyword>
<evidence type="ECO:0000256" key="1">
    <source>
        <dbReference type="ARBA" id="ARBA00022679"/>
    </source>
</evidence>
<dbReference type="EMBL" id="BPPX01000009">
    <property type="protein sequence ID" value="GJC82297.1"/>
    <property type="molecule type" value="Genomic_DNA"/>
</dbReference>
<comment type="subcellular location">
    <subcellularLocation>
        <location evidence="6">Cytoplasm</location>
        <location evidence="6">Cytosol</location>
    </subcellularLocation>
    <subcellularLocation>
        <location evidence="6">Mitochondrion intermembrane space</location>
    </subcellularLocation>
    <text evidence="6">Predominantly mitochondrial.</text>
</comment>
<dbReference type="EC" id="2.7.4.3" evidence="6"/>
<evidence type="ECO:0000256" key="5">
    <source>
        <dbReference type="ARBA" id="ARBA00023128"/>
    </source>
</evidence>
<dbReference type="GO" id="GO:0006172">
    <property type="term" value="P:ADP biosynthetic process"/>
    <property type="evidence" value="ECO:0007669"/>
    <property type="project" value="UniProtKB-UniRule"/>
</dbReference>
<dbReference type="GO" id="GO:0004017">
    <property type="term" value="F:AMP kinase activity"/>
    <property type="evidence" value="ECO:0007669"/>
    <property type="project" value="UniProtKB-UniRule"/>
</dbReference>
<feature type="region of interest" description="LID" evidence="6">
    <location>
        <begin position="191"/>
        <end position="228"/>
    </location>
</feature>
<accession>A0AA37GKA4</accession>
<feature type="binding site" evidence="6">
    <location>
        <position position="157"/>
    </location>
    <ligand>
        <name>AMP</name>
        <dbReference type="ChEBI" id="CHEBI:456215"/>
    </ligand>
</feature>
<dbReference type="Pfam" id="PF05191">
    <property type="entry name" value="ADK_lid"/>
    <property type="match status" value="1"/>
</dbReference>
<keyword evidence="6" id="KW-0963">Cytoplasm</keyword>
<comment type="subunit">
    <text evidence="6">Monomer.</text>
</comment>
<protein>
    <recommendedName>
        <fullName evidence="6">Adenylate kinase</fullName>
        <ecNumber evidence="6">2.7.4.3</ecNumber>
    </recommendedName>
    <alternativeName>
        <fullName evidence="6">ATP-AMP transphosphorylase</fullName>
    </alternativeName>
    <alternativeName>
        <fullName evidence="6">ATP:AMP phosphotransferase</fullName>
    </alternativeName>
    <alternativeName>
        <fullName evidence="6">Adenylate kinase cytosolic and mitochondrial</fullName>
    </alternativeName>
    <alternativeName>
        <fullName evidence="6">Adenylate monophosphate kinase</fullName>
    </alternativeName>
</protein>
<comment type="caution">
    <text evidence="8">The sequence shown here is derived from an EMBL/GenBank/DDBJ whole genome shotgun (WGS) entry which is preliminary data.</text>
</comment>
<dbReference type="InterPro" id="IPR033690">
    <property type="entry name" value="Adenylat_kinase_CS"/>
</dbReference>
<dbReference type="HAMAP" id="MF_00235">
    <property type="entry name" value="Adenylate_kinase_Adk"/>
    <property type="match status" value="1"/>
</dbReference>
<dbReference type="PROSITE" id="PS00113">
    <property type="entry name" value="ADENYLATE_KINASE"/>
    <property type="match status" value="1"/>
</dbReference>
<dbReference type="PANTHER" id="PTHR23359">
    <property type="entry name" value="NUCLEOTIDE KINASE"/>
    <property type="match status" value="1"/>
</dbReference>
<keyword evidence="9" id="KW-1185">Reference proteome</keyword>
<sequence length="297" mass="32573">MSSLVEEAVKKLTSTVESLESRIKSLEDRAAGGSGKPTAEEVRMILIGPPGAGKGTQAPKIKEKFNCCHLATGDMLRSQVAKKTPLGREAKKIMDQGGLVSDDIVIGMIKEELENNKECKGGRTDDLKASGHHEVRAFADRDNHSFILDGFPRTVPQAEGLDAMLKSRDQKLQHAVELQIDDSLLVARITGRLVHPASGRSYHSTFNPPKDYMKDDITGEPLIQRSDDNAEALKKRLTTYHSQTAPVVGYYKQTGIWKGIDASQEPGQVWKNMLEIFDTQRKGGHSSGILSRIAGKN</sequence>
<keyword evidence="3 6" id="KW-0418">Kinase</keyword>
<comment type="similarity">
    <text evidence="6">Belongs to the adenylate kinase family. AK2 subfamily.</text>
</comment>
<dbReference type="NCBIfam" id="TIGR01351">
    <property type="entry name" value="adk"/>
    <property type="match status" value="1"/>
</dbReference>
<dbReference type="SUPFAM" id="SSF52540">
    <property type="entry name" value="P-loop containing nucleoside triphosphate hydrolases"/>
    <property type="match status" value="1"/>
</dbReference>
<dbReference type="GO" id="GO:0046033">
    <property type="term" value="P:AMP metabolic process"/>
    <property type="evidence" value="ECO:0007669"/>
    <property type="project" value="UniProtKB-UniRule"/>
</dbReference>
<feature type="binding site" evidence="6">
    <location>
        <begin position="201"/>
        <end position="202"/>
    </location>
    <ligand>
        <name>ATP</name>
        <dbReference type="ChEBI" id="CHEBI:30616"/>
    </ligand>
</feature>
<dbReference type="GO" id="GO:0005524">
    <property type="term" value="F:ATP binding"/>
    <property type="evidence" value="ECO:0007669"/>
    <property type="project" value="UniProtKB-KW"/>
</dbReference>
<dbReference type="PRINTS" id="PR00094">
    <property type="entry name" value="ADENYLTKNASE"/>
</dbReference>
<feature type="binding site" evidence="6">
    <location>
        <position position="72"/>
    </location>
    <ligand>
        <name>AMP</name>
        <dbReference type="ChEBI" id="CHEBI:456215"/>
    </ligand>
</feature>
<feature type="binding site" evidence="6">
    <location>
        <begin position="150"/>
        <end position="153"/>
    </location>
    <ligand>
        <name>AMP</name>
        <dbReference type="ChEBI" id="CHEBI:456215"/>
    </ligand>
</feature>
<evidence type="ECO:0000313" key="8">
    <source>
        <dbReference type="EMBL" id="GJC82297.1"/>
    </source>
</evidence>
<name>A0AA37GKA4_9PEZI</name>
<feature type="binding site" evidence="6">
    <location>
        <begin position="98"/>
        <end position="100"/>
    </location>
    <ligand>
        <name>AMP</name>
        <dbReference type="ChEBI" id="CHEBI:456215"/>
    </ligand>
</feature>